<organism evidence="1 2">
    <name type="scientific">Suillus placidus</name>
    <dbReference type="NCBI Taxonomy" id="48579"/>
    <lineage>
        <taxon>Eukaryota</taxon>
        <taxon>Fungi</taxon>
        <taxon>Dikarya</taxon>
        <taxon>Basidiomycota</taxon>
        <taxon>Agaricomycotina</taxon>
        <taxon>Agaricomycetes</taxon>
        <taxon>Agaricomycetidae</taxon>
        <taxon>Boletales</taxon>
        <taxon>Suillineae</taxon>
        <taxon>Suillaceae</taxon>
        <taxon>Suillus</taxon>
    </lineage>
</organism>
<proteinExistence type="predicted"/>
<name>A0A9P6ZKF8_9AGAM</name>
<gene>
    <name evidence="1" type="ORF">EV702DRAFT_1282555</name>
</gene>
<dbReference type="EMBL" id="JABBWD010000085">
    <property type="protein sequence ID" value="KAG1767593.1"/>
    <property type="molecule type" value="Genomic_DNA"/>
</dbReference>
<keyword evidence="2" id="KW-1185">Reference proteome</keyword>
<evidence type="ECO:0000313" key="1">
    <source>
        <dbReference type="EMBL" id="KAG1767593.1"/>
    </source>
</evidence>
<sequence>MVNLLMYTVNHYGLCEKVVFADTINTNKKSGALRWDQVEGHIRCMEHTINLAAGHFLMAVSPTSSCKLLKKIKVALQHSELKGKSIDFDALDASLDRIDYEGVDECEDNNDEDDDLGVGDLIGKALVLVKQIRASPQAHTFFAQSCKQADVPVLELTQRHISHMLHGVNLFVKLADDSEDIPSLKGKRYYADFHLNKKDWEKMKLVHKVLQSRENMAALPQFSQVHDTIHKGLNNFAKWYNKAKVPNTYFICLALNPNVKVAYSEHQWDGELFKFDEYYTIPPISAPVDADIEQAPPGQAQYGCSWVLAAVQARQASDCTQLRPHAKLTAYLQSPLEQMEDVVGWWGDLWLQAADVIDRGCKKDAGDSIIDTSEAARGCSREKPEAGGK</sequence>
<dbReference type="OrthoDB" id="3058553at2759"/>
<reference evidence="1" key="1">
    <citation type="journal article" date="2020" name="New Phytol.">
        <title>Comparative genomics reveals dynamic genome evolution in host specialist ectomycorrhizal fungi.</title>
        <authorList>
            <person name="Lofgren L.A."/>
            <person name="Nguyen N.H."/>
            <person name="Vilgalys R."/>
            <person name="Ruytinx J."/>
            <person name="Liao H.L."/>
            <person name="Branco S."/>
            <person name="Kuo A."/>
            <person name="LaButti K."/>
            <person name="Lipzen A."/>
            <person name="Andreopoulos W."/>
            <person name="Pangilinan J."/>
            <person name="Riley R."/>
            <person name="Hundley H."/>
            <person name="Na H."/>
            <person name="Barry K."/>
            <person name="Grigoriev I.V."/>
            <person name="Stajich J.E."/>
            <person name="Kennedy P.G."/>
        </authorList>
    </citation>
    <scope>NUCLEOTIDE SEQUENCE</scope>
    <source>
        <strain evidence="1">DOB743</strain>
    </source>
</reference>
<dbReference type="SUPFAM" id="SSF53098">
    <property type="entry name" value="Ribonuclease H-like"/>
    <property type="match status" value="1"/>
</dbReference>
<accession>A0A9P6ZKF8</accession>
<evidence type="ECO:0000313" key="2">
    <source>
        <dbReference type="Proteomes" id="UP000714275"/>
    </source>
</evidence>
<comment type="caution">
    <text evidence="1">The sequence shown here is derived from an EMBL/GenBank/DDBJ whole genome shotgun (WGS) entry which is preliminary data.</text>
</comment>
<protein>
    <submittedName>
        <fullName evidence="1">Uncharacterized protein</fullName>
    </submittedName>
</protein>
<dbReference type="AlphaFoldDB" id="A0A9P6ZKF8"/>
<dbReference type="Proteomes" id="UP000714275">
    <property type="component" value="Unassembled WGS sequence"/>
</dbReference>
<dbReference type="InterPro" id="IPR012337">
    <property type="entry name" value="RNaseH-like_sf"/>
</dbReference>